<dbReference type="AlphaFoldDB" id="A0AAP0PJ01"/>
<comment type="caution">
    <text evidence="2">The sequence shown here is derived from an EMBL/GenBank/DDBJ whole genome shotgun (WGS) entry which is preliminary data.</text>
</comment>
<evidence type="ECO:0000256" key="1">
    <source>
        <dbReference type="SAM" id="Phobius"/>
    </source>
</evidence>
<gene>
    <name evidence="2" type="ORF">Syun_012450</name>
</gene>
<protein>
    <submittedName>
        <fullName evidence="2">Uncharacterized protein</fullName>
    </submittedName>
</protein>
<dbReference type="Proteomes" id="UP001420932">
    <property type="component" value="Unassembled WGS sequence"/>
</dbReference>
<proteinExistence type="predicted"/>
<keyword evidence="3" id="KW-1185">Reference proteome</keyword>
<accession>A0AAP0PJ01</accession>
<sequence>MPLGGSPRSTLFWEPMLKKIARRLEGWERGFLSRGWIVMLISLVLDALTTYFMSLYRMPNRVETKVKKLMSESVAKDSVEKS</sequence>
<keyword evidence="1" id="KW-0472">Membrane</keyword>
<keyword evidence="1" id="KW-1133">Transmembrane helix</keyword>
<keyword evidence="1" id="KW-0812">Transmembrane</keyword>
<name>A0AAP0PJ01_9MAGN</name>
<evidence type="ECO:0000313" key="2">
    <source>
        <dbReference type="EMBL" id="KAK9143050.1"/>
    </source>
</evidence>
<reference evidence="2 3" key="1">
    <citation type="submission" date="2024-01" db="EMBL/GenBank/DDBJ databases">
        <title>Genome assemblies of Stephania.</title>
        <authorList>
            <person name="Yang L."/>
        </authorList>
    </citation>
    <scope>NUCLEOTIDE SEQUENCE [LARGE SCALE GENOMIC DNA]</scope>
    <source>
        <strain evidence="2">YNDBR</strain>
        <tissue evidence="2">Leaf</tissue>
    </source>
</reference>
<evidence type="ECO:0000313" key="3">
    <source>
        <dbReference type="Proteomes" id="UP001420932"/>
    </source>
</evidence>
<feature type="transmembrane region" description="Helical" evidence="1">
    <location>
        <begin position="36"/>
        <end position="56"/>
    </location>
</feature>
<organism evidence="2 3">
    <name type="scientific">Stephania yunnanensis</name>
    <dbReference type="NCBI Taxonomy" id="152371"/>
    <lineage>
        <taxon>Eukaryota</taxon>
        <taxon>Viridiplantae</taxon>
        <taxon>Streptophyta</taxon>
        <taxon>Embryophyta</taxon>
        <taxon>Tracheophyta</taxon>
        <taxon>Spermatophyta</taxon>
        <taxon>Magnoliopsida</taxon>
        <taxon>Ranunculales</taxon>
        <taxon>Menispermaceae</taxon>
        <taxon>Menispermoideae</taxon>
        <taxon>Cissampelideae</taxon>
        <taxon>Stephania</taxon>
    </lineage>
</organism>
<dbReference type="EMBL" id="JBBNAF010000005">
    <property type="protein sequence ID" value="KAK9143050.1"/>
    <property type="molecule type" value="Genomic_DNA"/>
</dbReference>